<keyword evidence="2 3" id="KW-0808">Transferase</keyword>
<dbReference type="Pfam" id="PF01075">
    <property type="entry name" value="Glyco_transf_9"/>
    <property type="match status" value="1"/>
</dbReference>
<dbReference type="PANTHER" id="PTHR30160:SF1">
    <property type="entry name" value="LIPOPOLYSACCHARIDE 1,2-N-ACETYLGLUCOSAMINETRANSFERASE-RELATED"/>
    <property type="match status" value="1"/>
</dbReference>
<evidence type="ECO:0000256" key="1">
    <source>
        <dbReference type="ARBA" id="ARBA00022676"/>
    </source>
</evidence>
<gene>
    <name evidence="3" type="ORF">SAMN05421505_10445</name>
</gene>
<organism evidence="3 4">
    <name type="scientific">Sinosporangium album</name>
    <dbReference type="NCBI Taxonomy" id="504805"/>
    <lineage>
        <taxon>Bacteria</taxon>
        <taxon>Bacillati</taxon>
        <taxon>Actinomycetota</taxon>
        <taxon>Actinomycetes</taxon>
        <taxon>Streptosporangiales</taxon>
        <taxon>Streptosporangiaceae</taxon>
        <taxon>Sinosporangium</taxon>
    </lineage>
</organism>
<dbReference type="InterPro" id="IPR051199">
    <property type="entry name" value="LPS_LOS_Heptosyltrfase"/>
</dbReference>
<dbReference type="RefSeq" id="WP_093168823.1">
    <property type="nucleotide sequence ID" value="NZ_FNCN01000004.1"/>
</dbReference>
<keyword evidence="1" id="KW-0328">Glycosyltransferase</keyword>
<dbReference type="GO" id="GO:0005829">
    <property type="term" value="C:cytosol"/>
    <property type="evidence" value="ECO:0007669"/>
    <property type="project" value="TreeGrafter"/>
</dbReference>
<dbReference type="PANTHER" id="PTHR30160">
    <property type="entry name" value="TETRAACYLDISACCHARIDE 4'-KINASE-RELATED"/>
    <property type="match status" value="1"/>
</dbReference>
<dbReference type="GO" id="GO:0008713">
    <property type="term" value="F:ADP-heptose-lipopolysaccharide heptosyltransferase activity"/>
    <property type="evidence" value="ECO:0007669"/>
    <property type="project" value="TreeGrafter"/>
</dbReference>
<sequence length="308" mass="32938">MTDAPVVLVLRGLGLGDLLTAVPALRALRRAYPRHRLVLAAPAWLTELLPLIGAVDELVDVSGPGPVPVRSPEVAVNLHGRGPRSTRALRALRPGRLLTHAHPHLPEVRGPAWNPEAHEVHRWCLMLQWYGIAADPADLLLAVRTPKRAGPVIVHPGAKDPARRWPPARFAWVVRELRMAGHDVVITGDQDEVGTAERVARLAHLPADRVLAGHTGLGDLAALVEDASLVLCGDTGIAHLATACRTPSVVLFGPVSPQLWGPAPDGPHVALWAGRTGDPHGEEPDAGLLRIGVEDVLTTVMDRLEVTV</sequence>
<dbReference type="GO" id="GO:0009244">
    <property type="term" value="P:lipopolysaccharide core region biosynthetic process"/>
    <property type="evidence" value="ECO:0007669"/>
    <property type="project" value="TreeGrafter"/>
</dbReference>
<accession>A0A1G7U178</accession>
<dbReference type="InterPro" id="IPR002201">
    <property type="entry name" value="Glyco_trans_9"/>
</dbReference>
<evidence type="ECO:0000256" key="2">
    <source>
        <dbReference type="ARBA" id="ARBA00022679"/>
    </source>
</evidence>
<proteinExistence type="predicted"/>
<dbReference type="CDD" id="cd03789">
    <property type="entry name" value="GT9_LPS_heptosyltransferase"/>
    <property type="match status" value="1"/>
</dbReference>
<protein>
    <submittedName>
        <fullName evidence="3">ADP-heptose:LPS heptosyltransferase</fullName>
    </submittedName>
</protein>
<dbReference type="STRING" id="504805.SAMN05421505_10445"/>
<dbReference type="AlphaFoldDB" id="A0A1G7U178"/>
<dbReference type="Proteomes" id="UP000198923">
    <property type="component" value="Unassembled WGS sequence"/>
</dbReference>
<dbReference type="SUPFAM" id="SSF53756">
    <property type="entry name" value="UDP-Glycosyltransferase/glycogen phosphorylase"/>
    <property type="match status" value="1"/>
</dbReference>
<name>A0A1G7U178_9ACTN</name>
<dbReference type="EMBL" id="FNCN01000004">
    <property type="protein sequence ID" value="SDG41167.1"/>
    <property type="molecule type" value="Genomic_DNA"/>
</dbReference>
<evidence type="ECO:0000313" key="3">
    <source>
        <dbReference type="EMBL" id="SDG41167.1"/>
    </source>
</evidence>
<dbReference type="OrthoDB" id="9807356at2"/>
<evidence type="ECO:0000313" key="4">
    <source>
        <dbReference type="Proteomes" id="UP000198923"/>
    </source>
</evidence>
<dbReference type="Gene3D" id="3.40.50.2000">
    <property type="entry name" value="Glycogen Phosphorylase B"/>
    <property type="match status" value="2"/>
</dbReference>
<reference evidence="3 4" key="1">
    <citation type="submission" date="2016-10" db="EMBL/GenBank/DDBJ databases">
        <authorList>
            <person name="de Groot N.N."/>
        </authorList>
    </citation>
    <scope>NUCLEOTIDE SEQUENCE [LARGE SCALE GENOMIC DNA]</scope>
    <source>
        <strain evidence="3 4">CPCC 201354</strain>
    </source>
</reference>
<keyword evidence="4" id="KW-1185">Reference proteome</keyword>